<evidence type="ECO:0000256" key="1">
    <source>
        <dbReference type="ARBA" id="ARBA00022884"/>
    </source>
</evidence>
<gene>
    <name evidence="5" type="ORF">BU26DRAFT_570934</name>
</gene>
<dbReference type="RefSeq" id="XP_033677252.1">
    <property type="nucleotide sequence ID" value="XM_033834082.1"/>
</dbReference>
<feature type="domain" description="RRM" evidence="4">
    <location>
        <begin position="208"/>
        <end position="294"/>
    </location>
</feature>
<dbReference type="GO" id="GO:0003729">
    <property type="term" value="F:mRNA binding"/>
    <property type="evidence" value="ECO:0007669"/>
    <property type="project" value="TreeGrafter"/>
</dbReference>
<protein>
    <recommendedName>
        <fullName evidence="4">RRM domain-containing protein</fullName>
    </recommendedName>
</protein>
<sequence length="345" mass="39682">MATLRNTPTNLLKVIEPPSSSLSLFRGRVPLQKRFVGCSLLSTARNAHSKAPPQLSDDGRPLPRNRAEVLLRMFDEERRGRLLMVRRVPKFALQADVELLFEEYGFPVERCVVFHRTTNGLNYGSAHVLLPTPELASAAISKVSGAPLFNRRIIIERAGISYLQSISKWPDWTWGWFASPTAEVSQHRTRGPLFAPPQDILKFIRQSRQMCIDNLPPKLNIRRDFKWLYPLFHSYNVEGISSFGKYPQTRSNAHLSGYLIFVVFNSKEELEHAKDAYNGYELLGRRLELSVSKPPKEYSWEQNKMHAGHNSGRDLGSAKGTRLEQEEEENFRKWVLKHNDRSLWI</sequence>
<evidence type="ECO:0000256" key="3">
    <source>
        <dbReference type="SAM" id="MobiDB-lite"/>
    </source>
</evidence>
<dbReference type="Gene3D" id="3.30.70.330">
    <property type="match status" value="2"/>
</dbReference>
<keyword evidence="1 2" id="KW-0694">RNA-binding</keyword>
<dbReference type="InterPro" id="IPR035979">
    <property type="entry name" value="RBD_domain_sf"/>
</dbReference>
<organism evidence="5 6">
    <name type="scientific">Trematosphaeria pertusa</name>
    <dbReference type="NCBI Taxonomy" id="390896"/>
    <lineage>
        <taxon>Eukaryota</taxon>
        <taxon>Fungi</taxon>
        <taxon>Dikarya</taxon>
        <taxon>Ascomycota</taxon>
        <taxon>Pezizomycotina</taxon>
        <taxon>Dothideomycetes</taxon>
        <taxon>Pleosporomycetidae</taxon>
        <taxon>Pleosporales</taxon>
        <taxon>Massarineae</taxon>
        <taxon>Trematosphaeriaceae</taxon>
        <taxon>Trematosphaeria</taxon>
    </lineage>
</organism>
<dbReference type="InterPro" id="IPR012677">
    <property type="entry name" value="Nucleotide-bd_a/b_plait_sf"/>
</dbReference>
<proteinExistence type="predicted"/>
<dbReference type="SUPFAM" id="SSF54928">
    <property type="entry name" value="RNA-binding domain, RBD"/>
    <property type="match status" value="1"/>
</dbReference>
<dbReference type="PANTHER" id="PTHR48025">
    <property type="entry name" value="OS02G0815200 PROTEIN"/>
    <property type="match status" value="1"/>
</dbReference>
<keyword evidence="6" id="KW-1185">Reference proteome</keyword>
<dbReference type="CDD" id="cd00590">
    <property type="entry name" value="RRM_SF"/>
    <property type="match status" value="1"/>
</dbReference>
<dbReference type="GeneID" id="54587412"/>
<reference evidence="5" key="1">
    <citation type="journal article" date="2020" name="Stud. Mycol.">
        <title>101 Dothideomycetes genomes: a test case for predicting lifestyles and emergence of pathogens.</title>
        <authorList>
            <person name="Haridas S."/>
            <person name="Albert R."/>
            <person name="Binder M."/>
            <person name="Bloem J."/>
            <person name="Labutti K."/>
            <person name="Salamov A."/>
            <person name="Andreopoulos B."/>
            <person name="Baker S."/>
            <person name="Barry K."/>
            <person name="Bills G."/>
            <person name="Bluhm B."/>
            <person name="Cannon C."/>
            <person name="Castanera R."/>
            <person name="Culley D."/>
            <person name="Daum C."/>
            <person name="Ezra D."/>
            <person name="Gonzalez J."/>
            <person name="Henrissat B."/>
            <person name="Kuo A."/>
            <person name="Liang C."/>
            <person name="Lipzen A."/>
            <person name="Lutzoni F."/>
            <person name="Magnuson J."/>
            <person name="Mondo S."/>
            <person name="Nolan M."/>
            <person name="Ohm R."/>
            <person name="Pangilinan J."/>
            <person name="Park H.-J."/>
            <person name="Ramirez L."/>
            <person name="Alfaro M."/>
            <person name="Sun H."/>
            <person name="Tritt A."/>
            <person name="Yoshinaga Y."/>
            <person name="Zwiers L.-H."/>
            <person name="Turgeon B."/>
            <person name="Goodwin S."/>
            <person name="Spatafora J."/>
            <person name="Crous P."/>
            <person name="Grigoriev I."/>
        </authorList>
    </citation>
    <scope>NUCLEOTIDE SEQUENCE</scope>
    <source>
        <strain evidence="5">CBS 122368</strain>
    </source>
</reference>
<dbReference type="PROSITE" id="PS50102">
    <property type="entry name" value="RRM"/>
    <property type="match status" value="2"/>
</dbReference>
<evidence type="ECO:0000259" key="4">
    <source>
        <dbReference type="PROSITE" id="PS50102"/>
    </source>
</evidence>
<evidence type="ECO:0000256" key="2">
    <source>
        <dbReference type="PROSITE-ProRule" id="PRU00176"/>
    </source>
</evidence>
<dbReference type="InterPro" id="IPR000504">
    <property type="entry name" value="RRM_dom"/>
</dbReference>
<feature type="region of interest" description="Disordered" evidence="3">
    <location>
        <begin position="300"/>
        <end position="324"/>
    </location>
</feature>
<feature type="domain" description="RRM" evidence="4">
    <location>
        <begin position="81"/>
        <end position="160"/>
    </location>
</feature>
<accession>A0A6A6HWV4</accession>
<dbReference type="InterPro" id="IPR050502">
    <property type="entry name" value="Euk_RNA-bind_prot"/>
</dbReference>
<name>A0A6A6HWV4_9PLEO</name>
<evidence type="ECO:0000313" key="6">
    <source>
        <dbReference type="Proteomes" id="UP000800094"/>
    </source>
</evidence>
<dbReference type="PANTHER" id="PTHR48025:SF1">
    <property type="entry name" value="RRM DOMAIN-CONTAINING PROTEIN"/>
    <property type="match status" value="1"/>
</dbReference>
<evidence type="ECO:0000313" key="5">
    <source>
        <dbReference type="EMBL" id="KAF2242248.1"/>
    </source>
</evidence>
<dbReference type="EMBL" id="ML987208">
    <property type="protein sequence ID" value="KAF2242248.1"/>
    <property type="molecule type" value="Genomic_DNA"/>
</dbReference>
<dbReference type="AlphaFoldDB" id="A0A6A6HWV4"/>
<dbReference type="Pfam" id="PF00076">
    <property type="entry name" value="RRM_1"/>
    <property type="match status" value="1"/>
</dbReference>
<dbReference type="Proteomes" id="UP000800094">
    <property type="component" value="Unassembled WGS sequence"/>
</dbReference>